<sequence>MVRVDRILIVATSRELLGDTAVKTGVWAEELAAPYYVFKSHGYMVDIASIRGGKVPIDPESLQGQAGRSTAVRRFYEDAHAHAQLHNTQSIALIDPESYDAVFFAGGHGIMWDGVANKEVTRLVEGAYRAGRVVAAVCHGPAALLDATDGQGRPLVAGKQVTCLTNSEEELSKRAALVPFLLQDALTEKGAKFVRAVADMSPFAVSAGRIITGQNPASSRMVAELTVEALSFGVRLTP</sequence>
<dbReference type="AlphaFoldDB" id="A0AAW1S860"/>
<evidence type="ECO:0000256" key="1">
    <source>
        <dbReference type="ARBA" id="ARBA00023016"/>
    </source>
</evidence>
<evidence type="ECO:0000259" key="4">
    <source>
        <dbReference type="Pfam" id="PF01965"/>
    </source>
</evidence>
<comment type="caution">
    <text evidence="5">The sequence shown here is derived from an EMBL/GenBank/DDBJ whole genome shotgun (WGS) entry which is preliminary data.</text>
</comment>
<dbReference type="PANTHER" id="PTHR48094:SF11">
    <property type="entry name" value="GLUTATHIONE-INDEPENDENT GLYOXALASE HSP31-RELATED"/>
    <property type="match status" value="1"/>
</dbReference>
<dbReference type="InterPro" id="IPR002818">
    <property type="entry name" value="DJ-1/PfpI"/>
</dbReference>
<proteinExistence type="inferred from homology"/>
<protein>
    <recommendedName>
        <fullName evidence="4">DJ-1/PfpI domain-containing protein</fullName>
    </recommendedName>
</protein>
<feature type="domain" description="DJ-1/PfpI" evidence="4">
    <location>
        <begin position="26"/>
        <end position="221"/>
    </location>
</feature>
<dbReference type="InterPro" id="IPR050325">
    <property type="entry name" value="Prot/Nucl_acid_deglycase"/>
</dbReference>
<dbReference type="Proteomes" id="UP001445335">
    <property type="component" value="Unassembled WGS sequence"/>
</dbReference>
<dbReference type="CDD" id="cd03141">
    <property type="entry name" value="GATase1_Hsp31_like"/>
    <property type="match status" value="1"/>
</dbReference>
<dbReference type="Pfam" id="PF01965">
    <property type="entry name" value="DJ-1_PfpI"/>
    <property type="match status" value="1"/>
</dbReference>
<evidence type="ECO:0000256" key="2">
    <source>
        <dbReference type="ARBA" id="ARBA00023239"/>
    </source>
</evidence>
<comment type="similarity">
    <text evidence="3">Belongs to the peptidase C56 family. HSP31-like subfamily.</text>
</comment>
<gene>
    <name evidence="5" type="ORF">WJX81_004046</name>
</gene>
<name>A0AAW1S860_9CHLO</name>
<dbReference type="GO" id="GO:0019172">
    <property type="term" value="F:glyoxalase III activity"/>
    <property type="evidence" value="ECO:0007669"/>
    <property type="project" value="TreeGrafter"/>
</dbReference>
<keyword evidence="2" id="KW-0456">Lyase</keyword>
<dbReference type="GO" id="GO:0019243">
    <property type="term" value="P:methylglyoxal catabolic process to D-lactate via S-lactoyl-glutathione"/>
    <property type="evidence" value="ECO:0007669"/>
    <property type="project" value="TreeGrafter"/>
</dbReference>
<dbReference type="EMBL" id="JALJOU010000010">
    <property type="protein sequence ID" value="KAK9841802.1"/>
    <property type="molecule type" value="Genomic_DNA"/>
</dbReference>
<keyword evidence="6" id="KW-1185">Reference proteome</keyword>
<evidence type="ECO:0000313" key="6">
    <source>
        <dbReference type="Proteomes" id="UP001445335"/>
    </source>
</evidence>
<dbReference type="InterPro" id="IPR029062">
    <property type="entry name" value="Class_I_gatase-like"/>
</dbReference>
<dbReference type="SUPFAM" id="SSF52317">
    <property type="entry name" value="Class I glutamine amidotransferase-like"/>
    <property type="match status" value="1"/>
</dbReference>
<organism evidence="5 6">
    <name type="scientific">Elliptochloris bilobata</name>
    <dbReference type="NCBI Taxonomy" id="381761"/>
    <lineage>
        <taxon>Eukaryota</taxon>
        <taxon>Viridiplantae</taxon>
        <taxon>Chlorophyta</taxon>
        <taxon>core chlorophytes</taxon>
        <taxon>Trebouxiophyceae</taxon>
        <taxon>Trebouxiophyceae incertae sedis</taxon>
        <taxon>Elliptochloris clade</taxon>
        <taxon>Elliptochloris</taxon>
    </lineage>
</organism>
<dbReference type="PANTHER" id="PTHR48094">
    <property type="entry name" value="PROTEIN/NUCLEIC ACID DEGLYCASE DJ-1-RELATED"/>
    <property type="match status" value="1"/>
</dbReference>
<evidence type="ECO:0000256" key="3">
    <source>
        <dbReference type="ARBA" id="ARBA00038493"/>
    </source>
</evidence>
<reference evidence="5 6" key="1">
    <citation type="journal article" date="2024" name="Nat. Commun.">
        <title>Phylogenomics reveals the evolutionary origins of lichenization in chlorophyte algae.</title>
        <authorList>
            <person name="Puginier C."/>
            <person name="Libourel C."/>
            <person name="Otte J."/>
            <person name="Skaloud P."/>
            <person name="Haon M."/>
            <person name="Grisel S."/>
            <person name="Petersen M."/>
            <person name="Berrin J.G."/>
            <person name="Delaux P.M."/>
            <person name="Dal Grande F."/>
            <person name="Keller J."/>
        </authorList>
    </citation>
    <scope>NUCLEOTIDE SEQUENCE [LARGE SCALE GENOMIC DNA]</scope>
    <source>
        <strain evidence="5 6">SAG 245.80</strain>
    </source>
</reference>
<keyword evidence="1" id="KW-0346">Stress response</keyword>
<dbReference type="Gene3D" id="3.40.50.880">
    <property type="match status" value="1"/>
</dbReference>
<accession>A0AAW1S860</accession>
<dbReference type="GO" id="GO:0005737">
    <property type="term" value="C:cytoplasm"/>
    <property type="evidence" value="ECO:0007669"/>
    <property type="project" value="TreeGrafter"/>
</dbReference>
<evidence type="ECO:0000313" key="5">
    <source>
        <dbReference type="EMBL" id="KAK9841802.1"/>
    </source>
</evidence>